<name>A0ABP9D4Q4_9ACTN</name>
<comment type="caution">
    <text evidence="2">The sequence shown here is derived from an EMBL/GenBank/DDBJ whole genome shotgun (WGS) entry which is preliminary data.</text>
</comment>
<dbReference type="RefSeq" id="WP_345603255.1">
    <property type="nucleotide sequence ID" value="NZ_BAABKQ010000002.1"/>
</dbReference>
<evidence type="ECO:0000313" key="3">
    <source>
        <dbReference type="Proteomes" id="UP001500839"/>
    </source>
</evidence>
<keyword evidence="3" id="KW-1185">Reference proteome</keyword>
<protein>
    <recommendedName>
        <fullName evidence="4">PE family protein</fullName>
    </recommendedName>
</protein>
<accession>A0ABP9D4Q4</accession>
<feature type="region of interest" description="Disordered" evidence="1">
    <location>
        <begin position="208"/>
        <end position="256"/>
    </location>
</feature>
<evidence type="ECO:0000313" key="2">
    <source>
        <dbReference type="EMBL" id="GAA4826015.1"/>
    </source>
</evidence>
<evidence type="ECO:0000256" key="1">
    <source>
        <dbReference type="SAM" id="MobiDB-lite"/>
    </source>
</evidence>
<dbReference type="Proteomes" id="UP001500839">
    <property type="component" value="Unassembled WGS sequence"/>
</dbReference>
<feature type="compositionally biased region" description="Basic residues" evidence="1">
    <location>
        <begin position="240"/>
        <end position="256"/>
    </location>
</feature>
<organism evidence="2 3">
    <name type="scientific">Tomitella cavernea</name>
    <dbReference type="NCBI Taxonomy" id="1387982"/>
    <lineage>
        <taxon>Bacteria</taxon>
        <taxon>Bacillati</taxon>
        <taxon>Actinomycetota</taxon>
        <taxon>Actinomycetes</taxon>
        <taxon>Mycobacteriales</taxon>
        <taxon>Tomitella</taxon>
    </lineage>
</organism>
<evidence type="ECO:0008006" key="4">
    <source>
        <dbReference type="Google" id="ProtNLM"/>
    </source>
</evidence>
<reference evidence="3" key="1">
    <citation type="journal article" date="2019" name="Int. J. Syst. Evol. Microbiol.">
        <title>The Global Catalogue of Microorganisms (GCM) 10K type strain sequencing project: providing services to taxonomists for standard genome sequencing and annotation.</title>
        <authorList>
            <consortium name="The Broad Institute Genomics Platform"/>
            <consortium name="The Broad Institute Genome Sequencing Center for Infectious Disease"/>
            <person name="Wu L."/>
            <person name="Ma J."/>
        </authorList>
    </citation>
    <scope>NUCLEOTIDE SEQUENCE [LARGE SCALE GENOMIC DNA]</scope>
    <source>
        <strain evidence="3">JCM 18542</strain>
    </source>
</reference>
<sequence>MDVASLAATAYQIADMLGSTPGAGGGVSAAADTLAEGLSGIAGMDTSMLTAAGTALRTVQPVTLLDQALQMVADVTSVDYLGVAGDFGLLGGQLLAGDIPAAHATAYRINNNLSPLVEAASKLPLDQVAQVLALIPDPVSQAAALVLLLDNVDVIGLAKAVGQLQEVAWQVVETGNPLALGQLLPIGLNLAHIALGVFTGGQETPASALHSGLAGTHRADGPTGGRIRSGRAGPVGGGRGHQRRGGRPRAARRRGLHRGHLLRLPGAPEVHDLVAAR</sequence>
<gene>
    <name evidence="2" type="ORF">GCM10023353_38960</name>
</gene>
<proteinExistence type="predicted"/>
<dbReference type="EMBL" id="BAABKQ010000002">
    <property type="protein sequence ID" value="GAA4826015.1"/>
    <property type="molecule type" value="Genomic_DNA"/>
</dbReference>